<name>A0A1G2B6S3_9BACT</name>
<dbReference type="InterPro" id="IPR003563">
    <property type="entry name" value="8ODP"/>
</dbReference>
<dbReference type="PANTHER" id="PTHR43758">
    <property type="entry name" value="7,8-DIHYDRO-8-OXOGUANINE TRIPHOSPHATASE"/>
    <property type="match status" value="1"/>
</dbReference>
<evidence type="ECO:0000256" key="14">
    <source>
        <dbReference type="ARBA" id="ARBA00030634"/>
    </source>
</evidence>
<evidence type="ECO:0000256" key="15">
    <source>
        <dbReference type="ARBA" id="ARBA00030682"/>
    </source>
</evidence>
<dbReference type="GO" id="GO:0042262">
    <property type="term" value="P:DNA protection"/>
    <property type="evidence" value="ECO:0007669"/>
    <property type="project" value="InterPro"/>
</dbReference>
<dbReference type="Gene3D" id="3.90.79.10">
    <property type="entry name" value="Nucleoside Triphosphate Pyrophosphohydrolase"/>
    <property type="match status" value="1"/>
</dbReference>
<comment type="catalytic activity">
    <reaction evidence="8">
        <text>2-oxo-dATP + H2O = 2-oxo-dAMP + diphosphate + H(+)</text>
        <dbReference type="Rhea" id="RHEA:31583"/>
        <dbReference type="ChEBI" id="CHEBI:15377"/>
        <dbReference type="ChEBI" id="CHEBI:15378"/>
        <dbReference type="ChEBI" id="CHEBI:33019"/>
        <dbReference type="ChEBI" id="CHEBI:63212"/>
        <dbReference type="ChEBI" id="CHEBI:77897"/>
        <dbReference type="EC" id="3.6.1.56"/>
    </reaction>
    <physiologicalReaction direction="left-to-right" evidence="8">
        <dbReference type="Rhea" id="RHEA:31584"/>
    </physiologicalReaction>
</comment>
<dbReference type="InterPro" id="IPR015797">
    <property type="entry name" value="NUDIX_hydrolase-like_dom_sf"/>
</dbReference>
<dbReference type="InterPro" id="IPR000086">
    <property type="entry name" value="NUDIX_hydrolase_dom"/>
</dbReference>
<dbReference type="GO" id="GO:0005737">
    <property type="term" value="C:cytoplasm"/>
    <property type="evidence" value="ECO:0007669"/>
    <property type="project" value="TreeGrafter"/>
</dbReference>
<evidence type="ECO:0000256" key="16">
    <source>
        <dbReference type="ARBA" id="ARBA00031927"/>
    </source>
</evidence>
<dbReference type="GO" id="GO:0046872">
    <property type="term" value="F:metal ion binding"/>
    <property type="evidence" value="ECO:0007669"/>
    <property type="project" value="UniProtKB-KW"/>
</dbReference>
<evidence type="ECO:0000256" key="3">
    <source>
        <dbReference type="ARBA" id="ARBA00011245"/>
    </source>
</evidence>
<dbReference type="PROSITE" id="PS51462">
    <property type="entry name" value="NUDIX"/>
    <property type="match status" value="1"/>
</dbReference>
<evidence type="ECO:0000313" key="23">
    <source>
        <dbReference type="EMBL" id="OGY84894.1"/>
    </source>
</evidence>
<evidence type="ECO:0000256" key="13">
    <source>
        <dbReference type="ARBA" id="ARBA00029673"/>
    </source>
</evidence>
<evidence type="ECO:0000256" key="11">
    <source>
        <dbReference type="ARBA" id="ARBA00026103"/>
    </source>
</evidence>
<comment type="catalytic activity">
    <reaction evidence="20">
        <text>N(6)-methyl-dATP + H2O = N(6)-methyl-dAMP + diphosphate + H(+)</text>
        <dbReference type="Rhea" id="RHEA:67604"/>
        <dbReference type="ChEBI" id="CHEBI:15377"/>
        <dbReference type="ChEBI" id="CHEBI:15378"/>
        <dbReference type="ChEBI" id="CHEBI:33019"/>
        <dbReference type="ChEBI" id="CHEBI:169976"/>
        <dbReference type="ChEBI" id="CHEBI:172872"/>
    </reaction>
    <physiologicalReaction direction="left-to-right" evidence="20">
        <dbReference type="Rhea" id="RHEA:67605"/>
    </physiologicalReaction>
</comment>
<dbReference type="EC" id="3.6.1.56" evidence="11"/>
<keyword evidence="6" id="KW-0460">Magnesium</keyword>
<evidence type="ECO:0000256" key="7">
    <source>
        <dbReference type="ARBA" id="ARBA00024448"/>
    </source>
</evidence>
<comment type="catalytic activity">
    <reaction evidence="19">
        <text>O(6)-methyl-dGTP + H2O = O(6)-methyl-dGMP + diphosphate + H(+)</text>
        <dbReference type="Rhea" id="RHEA:67600"/>
        <dbReference type="ChEBI" id="CHEBI:15377"/>
        <dbReference type="ChEBI" id="CHEBI:15378"/>
        <dbReference type="ChEBI" id="CHEBI:33019"/>
        <dbReference type="ChEBI" id="CHEBI:169974"/>
        <dbReference type="ChEBI" id="CHEBI:169975"/>
    </reaction>
    <physiologicalReaction direction="left-to-right" evidence="19">
        <dbReference type="Rhea" id="RHEA:67601"/>
    </physiologicalReaction>
</comment>
<comment type="function">
    <text evidence="21">Oxidized purine nucleoside triphosphate hydrolase which is a prominent sanitizer of the oxidized nucleotide pool. Catalyzes the hydrolysis of 2-oxo-dATP (2-hydroxy-dATP) into 2-oxo-dAMP. Also has a significant hydrolase activity toward 2-oxo-ATP, 8-oxo-dGTP and 8-oxo-dATP. Through the hydrolysis of oxidized purine nucleoside triphosphates, prevents their incorporation into DNA and the subsequent transversions A:T to C:G and G:C to T:A. Also catalyzes the hydrolysis of methylated purine nucleoside triphosphate preventing their integration into DNA. Through this antimutagenic activity protects cells from oxidative stress.</text>
</comment>
<gene>
    <name evidence="23" type="ORF">A3F54_00535</name>
</gene>
<evidence type="ECO:0000259" key="22">
    <source>
        <dbReference type="PROSITE" id="PS51462"/>
    </source>
</evidence>
<dbReference type="PROSITE" id="PS00893">
    <property type="entry name" value="NUDIX_BOX"/>
    <property type="match status" value="1"/>
</dbReference>
<dbReference type="PANTHER" id="PTHR43758:SF2">
    <property type="entry name" value="OXIDIZED PURINE NUCLEOSIDE TRIPHOSPHATE HYDROLASE"/>
    <property type="match status" value="1"/>
</dbReference>
<organism evidence="23 24">
    <name type="scientific">Candidatus Kerfeldbacteria bacterium RIFCSPHIGHO2_12_FULL_48_17</name>
    <dbReference type="NCBI Taxonomy" id="1798542"/>
    <lineage>
        <taxon>Bacteria</taxon>
        <taxon>Candidatus Kerfeldiibacteriota</taxon>
    </lineage>
</organism>
<evidence type="ECO:0000256" key="2">
    <source>
        <dbReference type="ARBA" id="ARBA00005582"/>
    </source>
</evidence>
<protein>
    <recommendedName>
        <fullName evidence="12">Oxidized purine nucleoside triphosphate hydrolase</fullName>
        <ecNumber evidence="11">3.6.1.56</ecNumber>
    </recommendedName>
    <alternativeName>
        <fullName evidence="16">2-hydroxy-dATP diphosphatase</fullName>
    </alternativeName>
    <alternativeName>
        <fullName evidence="15">7,8-dihydro-8-oxoguanine triphosphatase</fullName>
    </alternativeName>
    <alternativeName>
        <fullName evidence="14">8-oxo-dGTPase</fullName>
    </alternativeName>
    <alternativeName>
        <fullName evidence="17">Methylated purine nucleoside triphosphate hydrolase</fullName>
    </alternativeName>
    <alternativeName>
        <fullName evidence="13">Nucleoside diphosphate-linked moiety X motif 1</fullName>
    </alternativeName>
</protein>
<dbReference type="AlphaFoldDB" id="A0A1G2B6S3"/>
<evidence type="ECO:0000256" key="19">
    <source>
        <dbReference type="ARBA" id="ARBA00048894"/>
    </source>
</evidence>
<evidence type="ECO:0000256" key="5">
    <source>
        <dbReference type="ARBA" id="ARBA00022801"/>
    </source>
</evidence>
<comment type="catalytic activity">
    <reaction evidence="10">
        <text>2-oxo-ATP + H2O = 2-oxo-AMP + diphosphate + H(+)</text>
        <dbReference type="Rhea" id="RHEA:67392"/>
        <dbReference type="ChEBI" id="CHEBI:15377"/>
        <dbReference type="ChEBI" id="CHEBI:15378"/>
        <dbReference type="ChEBI" id="CHEBI:33019"/>
        <dbReference type="ChEBI" id="CHEBI:71395"/>
        <dbReference type="ChEBI" id="CHEBI:172878"/>
    </reaction>
    <physiologicalReaction direction="left-to-right" evidence="10">
        <dbReference type="Rhea" id="RHEA:67393"/>
    </physiologicalReaction>
</comment>
<evidence type="ECO:0000256" key="1">
    <source>
        <dbReference type="ARBA" id="ARBA00001946"/>
    </source>
</evidence>
<keyword evidence="5" id="KW-0378">Hydrolase</keyword>
<dbReference type="STRING" id="1798542.A3F54_00535"/>
<dbReference type="Proteomes" id="UP000176952">
    <property type="component" value="Unassembled WGS sequence"/>
</dbReference>
<dbReference type="Pfam" id="PF00293">
    <property type="entry name" value="NUDIX"/>
    <property type="match status" value="1"/>
</dbReference>
<comment type="caution">
    <text evidence="23">The sequence shown here is derived from an EMBL/GenBank/DDBJ whole genome shotgun (WGS) entry which is preliminary data.</text>
</comment>
<evidence type="ECO:0000256" key="9">
    <source>
        <dbReference type="ARBA" id="ARBA00024486"/>
    </source>
</evidence>
<dbReference type="GO" id="GO:0008828">
    <property type="term" value="F:dATP diphosphatase activity"/>
    <property type="evidence" value="ECO:0007669"/>
    <property type="project" value="UniProtKB-EC"/>
</dbReference>
<dbReference type="InterPro" id="IPR020084">
    <property type="entry name" value="NUDIX_hydrolase_CS"/>
</dbReference>
<dbReference type="PRINTS" id="PR01403">
    <property type="entry name" value="8OXTPHPHTASE"/>
</dbReference>
<comment type="cofactor">
    <cofactor evidence="1">
        <name>Mg(2+)</name>
        <dbReference type="ChEBI" id="CHEBI:18420"/>
    </cofactor>
</comment>
<comment type="catalytic activity">
    <reaction evidence="18">
        <text>N(6)-methyl-ATP + H2O = N(6)-methyl-AMP + diphosphate + H(+)</text>
        <dbReference type="Rhea" id="RHEA:67608"/>
        <dbReference type="ChEBI" id="CHEBI:15377"/>
        <dbReference type="ChEBI" id="CHEBI:15378"/>
        <dbReference type="ChEBI" id="CHEBI:33019"/>
        <dbReference type="ChEBI" id="CHEBI:144842"/>
        <dbReference type="ChEBI" id="CHEBI:172873"/>
    </reaction>
    <physiologicalReaction direction="left-to-right" evidence="18">
        <dbReference type="Rhea" id="RHEA:67609"/>
    </physiologicalReaction>
</comment>
<keyword evidence="4" id="KW-0479">Metal-binding</keyword>
<evidence type="ECO:0000256" key="6">
    <source>
        <dbReference type="ARBA" id="ARBA00022842"/>
    </source>
</evidence>
<evidence type="ECO:0000256" key="20">
    <source>
        <dbReference type="ARBA" id="ARBA00049032"/>
    </source>
</evidence>
<comment type="catalytic activity">
    <reaction evidence="9">
        <text>8-oxo-dGTP + H2O = 8-oxo-dGMP + diphosphate + H(+)</text>
        <dbReference type="Rhea" id="RHEA:31575"/>
        <dbReference type="ChEBI" id="CHEBI:15377"/>
        <dbReference type="ChEBI" id="CHEBI:15378"/>
        <dbReference type="ChEBI" id="CHEBI:33019"/>
        <dbReference type="ChEBI" id="CHEBI:63224"/>
        <dbReference type="ChEBI" id="CHEBI:77896"/>
    </reaction>
    <physiologicalReaction direction="left-to-right" evidence="9">
        <dbReference type="Rhea" id="RHEA:31576"/>
    </physiologicalReaction>
</comment>
<evidence type="ECO:0000256" key="10">
    <source>
        <dbReference type="ARBA" id="ARBA00024596"/>
    </source>
</evidence>
<evidence type="ECO:0000256" key="17">
    <source>
        <dbReference type="ARBA" id="ARBA00032071"/>
    </source>
</evidence>
<dbReference type="CDD" id="cd03427">
    <property type="entry name" value="NUDIX_MTH1_Nudt1"/>
    <property type="match status" value="1"/>
</dbReference>
<comment type="subunit">
    <text evidence="3">Monomer.</text>
</comment>
<feature type="domain" description="Nudix hydrolase" evidence="22">
    <location>
        <begin position="2"/>
        <end position="132"/>
    </location>
</feature>
<proteinExistence type="inferred from homology"/>
<evidence type="ECO:0000256" key="18">
    <source>
        <dbReference type="ARBA" id="ARBA00048002"/>
    </source>
</evidence>
<evidence type="ECO:0000313" key="24">
    <source>
        <dbReference type="Proteomes" id="UP000176952"/>
    </source>
</evidence>
<sequence>MKEKFFTNTFLFDDHHQRILLGMKLRGFGKGYWNGFGGKVDVGESLVDAARREVQEECGLVVEHLEQVGLIKFASHFHHPGIFDVVNIFRARGWSGDVRETEEMRPQWFSLDAVPFAQMWPDAQLWFPWMLRGEGFVADIRVEEGDAVVSHTIQPHQYE</sequence>
<evidence type="ECO:0000256" key="8">
    <source>
        <dbReference type="ARBA" id="ARBA00024459"/>
    </source>
</evidence>
<evidence type="ECO:0000256" key="12">
    <source>
        <dbReference type="ARBA" id="ARBA00026218"/>
    </source>
</evidence>
<dbReference type="SUPFAM" id="SSF55811">
    <property type="entry name" value="Nudix"/>
    <property type="match status" value="1"/>
</dbReference>
<evidence type="ECO:0000256" key="4">
    <source>
        <dbReference type="ARBA" id="ARBA00022723"/>
    </source>
</evidence>
<comment type="similarity">
    <text evidence="2">Belongs to the Nudix hydrolase family.</text>
</comment>
<dbReference type="EMBL" id="MHKD01000010">
    <property type="protein sequence ID" value="OGY84894.1"/>
    <property type="molecule type" value="Genomic_DNA"/>
</dbReference>
<reference evidence="23 24" key="1">
    <citation type="journal article" date="2016" name="Nat. Commun.">
        <title>Thousands of microbial genomes shed light on interconnected biogeochemical processes in an aquifer system.</title>
        <authorList>
            <person name="Anantharaman K."/>
            <person name="Brown C.T."/>
            <person name="Hug L.A."/>
            <person name="Sharon I."/>
            <person name="Castelle C.J."/>
            <person name="Probst A.J."/>
            <person name="Thomas B.C."/>
            <person name="Singh A."/>
            <person name="Wilkins M.J."/>
            <person name="Karaoz U."/>
            <person name="Brodie E.L."/>
            <person name="Williams K.H."/>
            <person name="Hubbard S.S."/>
            <person name="Banfield J.F."/>
        </authorList>
    </citation>
    <scope>NUCLEOTIDE SEQUENCE [LARGE SCALE GENOMIC DNA]</scope>
</reference>
<accession>A0A1G2B6S3</accession>
<dbReference type="GO" id="GO:0008413">
    <property type="term" value="F:8-oxo-7,8-dihydroguanosine triphosphate pyrophosphatase activity"/>
    <property type="evidence" value="ECO:0007669"/>
    <property type="project" value="InterPro"/>
</dbReference>
<comment type="catalytic activity">
    <reaction evidence="7">
        <text>8-oxo-dATP + H2O = 8-oxo-dAMP + diphosphate + H(+)</text>
        <dbReference type="Rhea" id="RHEA:65396"/>
        <dbReference type="ChEBI" id="CHEBI:15377"/>
        <dbReference type="ChEBI" id="CHEBI:15378"/>
        <dbReference type="ChEBI" id="CHEBI:33019"/>
        <dbReference type="ChEBI" id="CHEBI:71361"/>
        <dbReference type="ChEBI" id="CHEBI:172871"/>
    </reaction>
    <physiologicalReaction direction="left-to-right" evidence="7">
        <dbReference type="Rhea" id="RHEA:65397"/>
    </physiologicalReaction>
</comment>
<evidence type="ECO:0000256" key="21">
    <source>
        <dbReference type="ARBA" id="ARBA00053094"/>
    </source>
</evidence>